<dbReference type="PANTHER" id="PTHR12400">
    <property type="entry name" value="INOSITOL POLYPHOSPHATE KINASE"/>
    <property type="match status" value="1"/>
</dbReference>
<dbReference type="GO" id="GO:0005634">
    <property type="term" value="C:nucleus"/>
    <property type="evidence" value="ECO:0007669"/>
    <property type="project" value="TreeGrafter"/>
</dbReference>
<evidence type="ECO:0000256" key="1">
    <source>
        <dbReference type="ARBA" id="ARBA00007374"/>
    </source>
</evidence>
<dbReference type="Pfam" id="PF03770">
    <property type="entry name" value="IPK"/>
    <property type="match status" value="1"/>
</dbReference>
<evidence type="ECO:0000256" key="2">
    <source>
        <dbReference type="ARBA" id="ARBA00022679"/>
    </source>
</evidence>
<dbReference type="GO" id="GO:0005737">
    <property type="term" value="C:cytoplasm"/>
    <property type="evidence" value="ECO:0007669"/>
    <property type="project" value="TreeGrafter"/>
</dbReference>
<dbReference type="OrthoDB" id="338650at2759"/>
<dbReference type="EC" id="2.7.-.-" evidence="4"/>
<keyword evidence="2 4" id="KW-0808">Transferase</keyword>
<dbReference type="Gene3D" id="3.30.470.160">
    <property type="entry name" value="Inositol polyphosphate kinase"/>
    <property type="match status" value="1"/>
</dbReference>
<gene>
    <name evidence="5" type="ORF">LY90DRAFT_668069</name>
</gene>
<evidence type="ECO:0000313" key="5">
    <source>
        <dbReference type="EMBL" id="ORY64684.1"/>
    </source>
</evidence>
<dbReference type="EMBL" id="MCOG01000053">
    <property type="protein sequence ID" value="ORY64684.1"/>
    <property type="molecule type" value="Genomic_DNA"/>
</dbReference>
<dbReference type="Proteomes" id="UP000193920">
    <property type="component" value="Unassembled WGS sequence"/>
</dbReference>
<dbReference type="GO" id="GO:0046854">
    <property type="term" value="P:phosphatidylinositol phosphate biosynthetic process"/>
    <property type="evidence" value="ECO:0007669"/>
    <property type="project" value="TreeGrafter"/>
</dbReference>
<reference evidence="5 6" key="1">
    <citation type="submission" date="2016-08" db="EMBL/GenBank/DDBJ databases">
        <title>A Parts List for Fungal Cellulosomes Revealed by Comparative Genomics.</title>
        <authorList>
            <consortium name="DOE Joint Genome Institute"/>
            <person name="Haitjema C.H."/>
            <person name="Gilmore S.P."/>
            <person name="Henske J.K."/>
            <person name="Solomon K.V."/>
            <person name="De Groot R."/>
            <person name="Kuo A."/>
            <person name="Mondo S.J."/>
            <person name="Salamov A.A."/>
            <person name="Labutti K."/>
            <person name="Zhao Z."/>
            <person name="Chiniquy J."/>
            <person name="Barry K."/>
            <person name="Brewer H.M."/>
            <person name="Purvine S.O."/>
            <person name="Wright A.T."/>
            <person name="Boxma B."/>
            <person name="Van Alen T."/>
            <person name="Hackstein J.H."/>
            <person name="Baker S.E."/>
            <person name="Grigoriev I.V."/>
            <person name="O'Malley M.A."/>
        </authorList>
    </citation>
    <scope>NUCLEOTIDE SEQUENCE [LARGE SCALE GENOMIC DNA]</scope>
    <source>
        <strain evidence="5 6">G1</strain>
    </source>
</reference>
<comment type="similarity">
    <text evidence="1 4">Belongs to the inositol phosphokinase (IPK) family.</text>
</comment>
<comment type="caution">
    <text evidence="5">The sequence shown here is derived from an EMBL/GenBank/DDBJ whole genome shotgun (WGS) entry which is preliminary data.</text>
</comment>
<name>A0A1Y2E003_9FUNG</name>
<sequence length="310" mass="36011">MSTQVTETKSFDGQVAGHGNILILPNNILIKRSYPKEINFYKLIKEKNLPLQNFMPKCYNHDPSYEEIKEKYIPKDGVVYIVMENLLLPFKNPNVMDLKFGTRLYDEGVTEAKKERMIYNATSTTSFKTGLKICGVHITDKSDKSLKKIGKKYGRALKEENLANGILRFLLNYTDECYKNVTTPETYEEDLDQTVFDKKPSKYTLGFIQEVLNQTYKLKEAVMQSPIRIYGSSLCLIYETINVEEELKKYERANQEDNDEKYQYPFTYHLIDFAHANFVDPSLGEDPSFITGINRLISILENFIYENSEH</sequence>
<organism evidence="5 6">
    <name type="scientific">Neocallimastix californiae</name>
    <dbReference type="NCBI Taxonomy" id="1754190"/>
    <lineage>
        <taxon>Eukaryota</taxon>
        <taxon>Fungi</taxon>
        <taxon>Fungi incertae sedis</taxon>
        <taxon>Chytridiomycota</taxon>
        <taxon>Chytridiomycota incertae sedis</taxon>
        <taxon>Neocallimastigomycetes</taxon>
        <taxon>Neocallimastigales</taxon>
        <taxon>Neocallimastigaceae</taxon>
        <taxon>Neocallimastix</taxon>
    </lineage>
</organism>
<dbReference type="GO" id="GO:0008440">
    <property type="term" value="F:inositol-1,4,5-trisphosphate 3-kinase activity"/>
    <property type="evidence" value="ECO:0007669"/>
    <property type="project" value="TreeGrafter"/>
</dbReference>
<dbReference type="AlphaFoldDB" id="A0A1Y2E003"/>
<accession>A0A1Y2E003</accession>
<evidence type="ECO:0000256" key="3">
    <source>
        <dbReference type="ARBA" id="ARBA00022777"/>
    </source>
</evidence>
<dbReference type="InterPro" id="IPR005522">
    <property type="entry name" value="IPK"/>
</dbReference>
<dbReference type="InterPro" id="IPR038286">
    <property type="entry name" value="IPK_sf"/>
</dbReference>
<keyword evidence="3 4" id="KW-0418">Kinase</keyword>
<dbReference type="SUPFAM" id="SSF56104">
    <property type="entry name" value="SAICAR synthase-like"/>
    <property type="match status" value="1"/>
</dbReference>
<dbReference type="GO" id="GO:0032958">
    <property type="term" value="P:inositol phosphate biosynthetic process"/>
    <property type="evidence" value="ECO:0007669"/>
    <property type="project" value="InterPro"/>
</dbReference>
<dbReference type="STRING" id="1754190.A0A1Y2E003"/>
<protein>
    <recommendedName>
        <fullName evidence="4">Kinase</fullName>
        <ecNumber evidence="4">2.7.-.-</ecNumber>
    </recommendedName>
</protein>
<dbReference type="PANTHER" id="PTHR12400:SF103">
    <property type="entry name" value="INOSITOL POLYPHOSPHATE MULTIKINASE"/>
    <property type="match status" value="1"/>
</dbReference>
<evidence type="ECO:0000313" key="6">
    <source>
        <dbReference type="Proteomes" id="UP000193920"/>
    </source>
</evidence>
<evidence type="ECO:0000256" key="4">
    <source>
        <dbReference type="RuleBase" id="RU363090"/>
    </source>
</evidence>
<dbReference type="GO" id="GO:0000824">
    <property type="term" value="F:inositol-1,4,5,6-tetrakisphosphate 3-kinase activity"/>
    <property type="evidence" value="ECO:0007669"/>
    <property type="project" value="TreeGrafter"/>
</dbReference>
<keyword evidence="6" id="KW-1185">Reference proteome</keyword>
<proteinExistence type="inferred from homology"/>